<keyword evidence="1" id="KW-0614">Plasmid</keyword>
<name>F8GUA0_CUPNN</name>
<evidence type="ECO:0000313" key="2">
    <source>
        <dbReference type="Proteomes" id="UP000006798"/>
    </source>
</evidence>
<evidence type="ECO:0000313" key="1">
    <source>
        <dbReference type="EMBL" id="AEI82304.1"/>
    </source>
</evidence>
<reference evidence="1 2" key="1">
    <citation type="journal article" date="2011" name="J. Bacteriol.">
        <title>Complete genome sequence of the type strain Cupriavidus necator N-1.</title>
        <authorList>
            <person name="Poehlein A."/>
            <person name="Kusian B."/>
            <person name="Friedrich B."/>
            <person name="Daniel R."/>
            <person name="Bowien B."/>
        </authorList>
    </citation>
    <scope>NUCLEOTIDE SEQUENCE [LARGE SCALE GENOMIC DNA]</scope>
    <source>
        <strain evidence="2">ATCC 43291 / DSM 13513 / CCUG 52238 / LMG 8453 / N-1</strain>
        <plasmid evidence="1 2">pBB1</plasmid>
    </source>
</reference>
<proteinExistence type="predicted"/>
<gene>
    <name evidence="1" type="ordered locus">CNE_BB1p08920</name>
</gene>
<accession>F8GUA0</accession>
<dbReference type="Proteomes" id="UP000006798">
    <property type="component" value="Plasmid pBB1"/>
</dbReference>
<organism evidence="1 2">
    <name type="scientific">Cupriavidus necator (strain ATCC 43291 / DSM 13513 / CCUG 52238 / LMG 8453 / N-1)</name>
    <name type="common">Ralstonia eutropha</name>
    <dbReference type="NCBI Taxonomy" id="1042878"/>
    <lineage>
        <taxon>Bacteria</taxon>
        <taxon>Pseudomonadati</taxon>
        <taxon>Pseudomonadota</taxon>
        <taxon>Betaproteobacteria</taxon>
        <taxon>Burkholderiales</taxon>
        <taxon>Burkholderiaceae</taxon>
        <taxon>Cupriavidus</taxon>
    </lineage>
</organism>
<dbReference type="KEGG" id="cnc:CNE_BB1p08920"/>
<dbReference type="HOGENOM" id="CLU_2989060_0_0_4"/>
<dbReference type="AlphaFoldDB" id="F8GUA0"/>
<geneLocation type="plasmid" evidence="1 2">
    <name>pBB1</name>
</geneLocation>
<dbReference type="EMBL" id="CP002879">
    <property type="protein sequence ID" value="AEI82304.1"/>
    <property type="molecule type" value="Genomic_DNA"/>
</dbReference>
<protein>
    <submittedName>
        <fullName evidence="1">Uncharacterized protein</fullName>
    </submittedName>
</protein>
<sequence>MKPVSKVMPWPHVAELLEESAAYKLKPNALAAAAHKVRQYPEVPIDGIIRIANERRK</sequence>